<feature type="signal peptide" evidence="1">
    <location>
        <begin position="1"/>
        <end position="24"/>
    </location>
</feature>
<dbReference type="Proteomes" id="UP000056905">
    <property type="component" value="Chromosome"/>
</dbReference>
<organism evidence="3 4">
    <name type="scientific">Caulobacter henricii</name>
    <dbReference type="NCBI Taxonomy" id="69395"/>
    <lineage>
        <taxon>Bacteria</taxon>
        <taxon>Pseudomonadati</taxon>
        <taxon>Pseudomonadota</taxon>
        <taxon>Alphaproteobacteria</taxon>
        <taxon>Caulobacterales</taxon>
        <taxon>Caulobacteraceae</taxon>
        <taxon>Caulobacter</taxon>
    </lineage>
</organism>
<gene>
    <name evidence="3" type="ORF">AQ619_10020</name>
</gene>
<feature type="chain" id="PRO_5006052578" description="DUF2147 domain-containing protein" evidence="1">
    <location>
        <begin position="25"/>
        <end position="152"/>
    </location>
</feature>
<name>A0A0P0NZL5_9CAUL</name>
<dbReference type="InterPro" id="IPR019223">
    <property type="entry name" value="DUF2147"/>
</dbReference>
<dbReference type="RefSeq" id="WP_062146874.1">
    <property type="nucleotide sequence ID" value="NZ_CP013002.1"/>
</dbReference>
<dbReference type="STRING" id="69395.AQ619_10020"/>
<sequence length="152" mass="15801">MRMRMFGVIAVSAALGLASSPAVAASAPDNATTYGVWRNPKNSVHLEIKDCGATACGVVVWASAHAKADARKGGSANLVGLQLLRDFAPDKNGAWRGRVFVPDLNMTFAGTAEVLDAKTLKAKGCVLGGILCKSQIWTRVDPSSVMASSVSP</sequence>
<evidence type="ECO:0000256" key="1">
    <source>
        <dbReference type="SAM" id="SignalP"/>
    </source>
</evidence>
<dbReference type="PANTHER" id="PTHR36919">
    <property type="entry name" value="BLR1215 PROTEIN"/>
    <property type="match status" value="1"/>
</dbReference>
<dbReference type="PANTHER" id="PTHR36919:SF2">
    <property type="entry name" value="BLL6627 PROTEIN"/>
    <property type="match status" value="1"/>
</dbReference>
<keyword evidence="4" id="KW-1185">Reference proteome</keyword>
<evidence type="ECO:0000313" key="3">
    <source>
        <dbReference type="EMBL" id="ALL13651.1"/>
    </source>
</evidence>
<dbReference type="Gene3D" id="2.40.128.520">
    <property type="match status" value="1"/>
</dbReference>
<dbReference type="OrthoDB" id="9811671at2"/>
<dbReference type="KEGG" id="chq:AQ619_10020"/>
<accession>A0A0P0NZL5</accession>
<feature type="domain" description="DUF2147" evidence="2">
    <location>
        <begin position="35"/>
        <end position="139"/>
    </location>
</feature>
<dbReference type="AlphaFoldDB" id="A0A0P0NZL5"/>
<evidence type="ECO:0000259" key="2">
    <source>
        <dbReference type="Pfam" id="PF09917"/>
    </source>
</evidence>
<dbReference type="Pfam" id="PF09917">
    <property type="entry name" value="DUF2147"/>
    <property type="match status" value="1"/>
</dbReference>
<protein>
    <recommendedName>
        <fullName evidence="2">DUF2147 domain-containing protein</fullName>
    </recommendedName>
</protein>
<dbReference type="EMBL" id="CP013002">
    <property type="protein sequence ID" value="ALL13651.1"/>
    <property type="molecule type" value="Genomic_DNA"/>
</dbReference>
<reference evidence="3 4" key="1">
    <citation type="submission" date="2015-10" db="EMBL/GenBank/DDBJ databases">
        <title>Conservation of the essential genome among Caulobacter and Brevundimonas species.</title>
        <authorList>
            <person name="Scott D."/>
            <person name="Ely B."/>
        </authorList>
    </citation>
    <scope>NUCLEOTIDE SEQUENCE [LARGE SCALE GENOMIC DNA]</scope>
    <source>
        <strain evidence="3 4">CB4</strain>
    </source>
</reference>
<evidence type="ECO:0000313" key="4">
    <source>
        <dbReference type="Proteomes" id="UP000056905"/>
    </source>
</evidence>
<keyword evidence="1" id="KW-0732">Signal</keyword>
<proteinExistence type="predicted"/>